<gene>
    <name evidence="1" type="ORF">L1987_72816</name>
</gene>
<comment type="caution">
    <text evidence="1">The sequence shown here is derived from an EMBL/GenBank/DDBJ whole genome shotgun (WGS) entry which is preliminary data.</text>
</comment>
<name>A0ACB9AX31_9ASTR</name>
<evidence type="ECO:0000313" key="2">
    <source>
        <dbReference type="Proteomes" id="UP001056120"/>
    </source>
</evidence>
<sequence>MKAYSVSQRAGRSTSATGLGECLFPRVNHFKGSSRLATQSKPVTPLVLGSIGPAGSTDGSVGILDKYHDFKHAQKDWCDKQCLLVGAAAYTVFVAFDGAVFGLVWRFFIHHCVDMINIDDVEQAKPYFGIYYPLAISMVGGPYLTARSYAVLAASIEGISYVMKRLRGEEDLLSRQEIMVVGFGTAVIYSLVSGMRSPIFIIANGLIIALVCGFIFKATKESQTDDDGEYRKRHLSLNVKGTE</sequence>
<dbReference type="EMBL" id="CM042041">
    <property type="protein sequence ID" value="KAI3714219.1"/>
    <property type="molecule type" value="Genomic_DNA"/>
</dbReference>
<proteinExistence type="predicted"/>
<keyword evidence="2" id="KW-1185">Reference proteome</keyword>
<reference evidence="2" key="1">
    <citation type="journal article" date="2022" name="Mol. Ecol. Resour.">
        <title>The genomes of chicory, endive, great burdock and yacon provide insights into Asteraceae palaeo-polyploidization history and plant inulin production.</title>
        <authorList>
            <person name="Fan W."/>
            <person name="Wang S."/>
            <person name="Wang H."/>
            <person name="Wang A."/>
            <person name="Jiang F."/>
            <person name="Liu H."/>
            <person name="Zhao H."/>
            <person name="Xu D."/>
            <person name="Zhang Y."/>
        </authorList>
    </citation>
    <scope>NUCLEOTIDE SEQUENCE [LARGE SCALE GENOMIC DNA]</scope>
    <source>
        <strain evidence="2">cv. Yunnan</strain>
    </source>
</reference>
<dbReference type="Proteomes" id="UP001056120">
    <property type="component" value="Linkage Group LG24"/>
</dbReference>
<organism evidence="1 2">
    <name type="scientific">Smallanthus sonchifolius</name>
    <dbReference type="NCBI Taxonomy" id="185202"/>
    <lineage>
        <taxon>Eukaryota</taxon>
        <taxon>Viridiplantae</taxon>
        <taxon>Streptophyta</taxon>
        <taxon>Embryophyta</taxon>
        <taxon>Tracheophyta</taxon>
        <taxon>Spermatophyta</taxon>
        <taxon>Magnoliopsida</taxon>
        <taxon>eudicotyledons</taxon>
        <taxon>Gunneridae</taxon>
        <taxon>Pentapetalae</taxon>
        <taxon>asterids</taxon>
        <taxon>campanulids</taxon>
        <taxon>Asterales</taxon>
        <taxon>Asteraceae</taxon>
        <taxon>Asteroideae</taxon>
        <taxon>Heliantheae alliance</taxon>
        <taxon>Millerieae</taxon>
        <taxon>Smallanthus</taxon>
    </lineage>
</organism>
<reference evidence="1 2" key="2">
    <citation type="journal article" date="2022" name="Mol. Ecol. Resour.">
        <title>The genomes of chicory, endive, great burdock and yacon provide insights into Asteraceae paleo-polyploidization history and plant inulin production.</title>
        <authorList>
            <person name="Fan W."/>
            <person name="Wang S."/>
            <person name="Wang H."/>
            <person name="Wang A."/>
            <person name="Jiang F."/>
            <person name="Liu H."/>
            <person name="Zhao H."/>
            <person name="Xu D."/>
            <person name="Zhang Y."/>
        </authorList>
    </citation>
    <scope>NUCLEOTIDE SEQUENCE [LARGE SCALE GENOMIC DNA]</scope>
    <source>
        <strain evidence="2">cv. Yunnan</strain>
        <tissue evidence="1">Leaves</tissue>
    </source>
</reference>
<evidence type="ECO:0000313" key="1">
    <source>
        <dbReference type="EMBL" id="KAI3714219.1"/>
    </source>
</evidence>
<accession>A0ACB9AX31</accession>
<protein>
    <submittedName>
        <fullName evidence="1">Uncharacterized protein</fullName>
    </submittedName>
</protein>